<dbReference type="GO" id="GO:0000428">
    <property type="term" value="C:DNA-directed RNA polymerase complex"/>
    <property type="evidence" value="ECO:0007669"/>
    <property type="project" value="UniProtKB-KW"/>
</dbReference>
<dbReference type="Pfam" id="PF01807">
    <property type="entry name" value="Zn_ribbon_DnaG"/>
    <property type="match status" value="1"/>
</dbReference>
<dbReference type="InterPro" id="IPR036977">
    <property type="entry name" value="DNA_primase_Znf_CHC2"/>
</dbReference>
<dbReference type="PANTHER" id="PTHR30313">
    <property type="entry name" value="DNA PRIMASE"/>
    <property type="match status" value="1"/>
</dbReference>
<dbReference type="GO" id="GO:0005737">
    <property type="term" value="C:cytoplasm"/>
    <property type="evidence" value="ECO:0007669"/>
    <property type="project" value="TreeGrafter"/>
</dbReference>
<keyword evidence="10" id="KW-0460">Magnesium</keyword>
<keyword evidence="12" id="KW-0804">Transcription</keyword>
<proteinExistence type="inferred from homology"/>
<dbReference type="InterPro" id="IPR019475">
    <property type="entry name" value="DNA_primase_DnaB-bd"/>
</dbReference>
<name>A0A381VDM7_9ZZZZ</name>
<dbReference type="NCBIfam" id="TIGR01391">
    <property type="entry name" value="dnaG"/>
    <property type="match status" value="1"/>
</dbReference>
<keyword evidence="6" id="KW-0235">DNA replication</keyword>
<evidence type="ECO:0000256" key="11">
    <source>
        <dbReference type="ARBA" id="ARBA00023125"/>
    </source>
</evidence>
<reference evidence="15" key="1">
    <citation type="submission" date="2018-05" db="EMBL/GenBank/DDBJ databases">
        <authorList>
            <person name="Lanie J.A."/>
            <person name="Ng W.-L."/>
            <person name="Kazmierczak K.M."/>
            <person name="Andrzejewski T.M."/>
            <person name="Davidsen T.M."/>
            <person name="Wayne K.J."/>
            <person name="Tettelin H."/>
            <person name="Glass J.I."/>
            <person name="Rusch D."/>
            <person name="Podicherti R."/>
            <person name="Tsui H.-C.T."/>
            <person name="Winkler M.E."/>
        </authorList>
    </citation>
    <scope>NUCLEOTIDE SEQUENCE</scope>
</reference>
<evidence type="ECO:0000256" key="7">
    <source>
        <dbReference type="ARBA" id="ARBA00022723"/>
    </source>
</evidence>
<evidence type="ECO:0000256" key="9">
    <source>
        <dbReference type="ARBA" id="ARBA00022833"/>
    </source>
</evidence>
<dbReference type="InterPro" id="IPR013264">
    <property type="entry name" value="DNAG_N"/>
</dbReference>
<comment type="cofactor">
    <cofactor evidence="1">
        <name>Zn(2+)</name>
        <dbReference type="ChEBI" id="CHEBI:29105"/>
    </cofactor>
</comment>
<keyword evidence="2" id="KW-0240">DNA-directed RNA polymerase</keyword>
<dbReference type="InterPro" id="IPR034151">
    <property type="entry name" value="TOPRIM_DnaG_bac"/>
</dbReference>
<feature type="region of interest" description="Disordered" evidence="13">
    <location>
        <begin position="433"/>
        <end position="453"/>
    </location>
</feature>
<evidence type="ECO:0000256" key="10">
    <source>
        <dbReference type="ARBA" id="ARBA00022842"/>
    </source>
</evidence>
<dbReference type="Pfam" id="PF10410">
    <property type="entry name" value="DnaB_bind"/>
    <property type="match status" value="1"/>
</dbReference>
<evidence type="ECO:0000256" key="5">
    <source>
        <dbReference type="ARBA" id="ARBA00022695"/>
    </source>
</evidence>
<evidence type="ECO:0000256" key="2">
    <source>
        <dbReference type="ARBA" id="ARBA00022478"/>
    </source>
</evidence>
<dbReference type="PROSITE" id="PS50880">
    <property type="entry name" value="TOPRIM"/>
    <property type="match status" value="1"/>
</dbReference>
<dbReference type="GO" id="GO:0003677">
    <property type="term" value="F:DNA binding"/>
    <property type="evidence" value="ECO:0007669"/>
    <property type="project" value="UniProtKB-KW"/>
</dbReference>
<evidence type="ECO:0000256" key="13">
    <source>
        <dbReference type="SAM" id="MobiDB-lite"/>
    </source>
</evidence>
<keyword evidence="3" id="KW-0639">Primosome</keyword>
<feature type="compositionally biased region" description="Basic and acidic residues" evidence="13">
    <location>
        <begin position="435"/>
        <end position="444"/>
    </location>
</feature>
<dbReference type="CDD" id="cd03364">
    <property type="entry name" value="TOPRIM_DnaG_primases"/>
    <property type="match status" value="1"/>
</dbReference>
<evidence type="ECO:0000256" key="3">
    <source>
        <dbReference type="ARBA" id="ARBA00022515"/>
    </source>
</evidence>
<dbReference type="InterPro" id="IPR006295">
    <property type="entry name" value="DNA_primase_DnaG"/>
</dbReference>
<dbReference type="GO" id="GO:0003899">
    <property type="term" value="F:DNA-directed RNA polymerase activity"/>
    <property type="evidence" value="ECO:0007669"/>
    <property type="project" value="InterPro"/>
</dbReference>
<dbReference type="SMART" id="SM00400">
    <property type="entry name" value="ZnF_CHCC"/>
    <property type="match status" value="1"/>
</dbReference>
<keyword evidence="4" id="KW-0808">Transferase</keyword>
<dbReference type="GO" id="GO:0008270">
    <property type="term" value="F:zinc ion binding"/>
    <property type="evidence" value="ECO:0007669"/>
    <property type="project" value="UniProtKB-KW"/>
</dbReference>
<dbReference type="SUPFAM" id="SSF56731">
    <property type="entry name" value="DNA primase core"/>
    <property type="match status" value="1"/>
</dbReference>
<evidence type="ECO:0000313" key="15">
    <source>
        <dbReference type="EMBL" id="SVA38459.1"/>
    </source>
</evidence>
<sequence>MPVIPQTTIEQVRNASDIVDVIGSYLKLKRAGTNFVGLCPFHKEKTPSFNVSSSKQIFHCFGCHKGGDVFTFLREFENLSFVESVQRLAERARIPIEFEMTPGQREEGSLREKLRTLHEQVAERWETNLANDARAGAARDYLAKRGISDEAVRRFRIGFAPNEWDDTINWAKSKKHDIELLEKGGLAIAGDKGHYDRFRGRLIFPICDEQGRVIGFSGRVLSEEQKGGKYINSPETPIFSKSRVLYGLDKAKRPILDAKSVIVCEGQLDTIACHLADIENTVAPQGTALTTDHARILKRYAEEVVLCFDSDTAGQQAMLRSLDDLIASGLAVRVADIQKPHDPDSFIRENGVDAFRGLIADAPGCFDFLLDYHCRVHDASSDRGRVNIVQEMRDAVQKTANQVLIDTYAQKVSRRLDVDADAVRAEFKKKKRGFQRLEPEHDEPPPGEAEQPMAKPTPLEFWLLKLALIDRDSTEWLEAHLDLDWVAHPAVREIVQQSFALHVEKPDAGMPELLGTLQSDAFKRLATEAVADGRTIPDPARQLNDIVLRLRNQFIESRLAGIKREFTGANDDQLAKLISERTQLKELTLHPLEPLAGS</sequence>
<keyword evidence="9" id="KW-0862">Zinc</keyword>
<dbReference type="GO" id="GO:1990077">
    <property type="term" value="C:primosome complex"/>
    <property type="evidence" value="ECO:0007669"/>
    <property type="project" value="UniProtKB-KW"/>
</dbReference>
<dbReference type="EMBL" id="UINC01008548">
    <property type="protein sequence ID" value="SVA38459.1"/>
    <property type="molecule type" value="Genomic_DNA"/>
</dbReference>
<dbReference type="HAMAP" id="MF_00974">
    <property type="entry name" value="DNA_primase_DnaG"/>
    <property type="match status" value="1"/>
</dbReference>
<protein>
    <recommendedName>
        <fullName evidence="14">Toprim domain-containing protein</fullName>
    </recommendedName>
</protein>
<dbReference type="FunFam" id="3.90.580.10:FF:000001">
    <property type="entry name" value="DNA primase"/>
    <property type="match status" value="1"/>
</dbReference>
<dbReference type="SMART" id="SM00493">
    <property type="entry name" value="TOPRIM"/>
    <property type="match status" value="1"/>
</dbReference>
<evidence type="ECO:0000259" key="14">
    <source>
        <dbReference type="PROSITE" id="PS50880"/>
    </source>
</evidence>
<evidence type="ECO:0000256" key="6">
    <source>
        <dbReference type="ARBA" id="ARBA00022705"/>
    </source>
</evidence>
<evidence type="ECO:0000256" key="8">
    <source>
        <dbReference type="ARBA" id="ARBA00022771"/>
    </source>
</evidence>
<evidence type="ECO:0000256" key="1">
    <source>
        <dbReference type="ARBA" id="ARBA00001947"/>
    </source>
</evidence>
<dbReference type="Gene3D" id="3.90.980.10">
    <property type="entry name" value="DNA primase, catalytic core, N-terminal domain"/>
    <property type="match status" value="1"/>
</dbReference>
<dbReference type="AlphaFoldDB" id="A0A381VDM7"/>
<dbReference type="InterPro" id="IPR030846">
    <property type="entry name" value="DnaG_bac"/>
</dbReference>
<dbReference type="InterPro" id="IPR006171">
    <property type="entry name" value="TOPRIM_dom"/>
</dbReference>
<evidence type="ECO:0000256" key="4">
    <source>
        <dbReference type="ARBA" id="ARBA00022679"/>
    </source>
</evidence>
<dbReference type="SUPFAM" id="SSF57783">
    <property type="entry name" value="Zinc beta-ribbon"/>
    <property type="match status" value="1"/>
</dbReference>
<dbReference type="PIRSF" id="PIRSF002811">
    <property type="entry name" value="DnaG"/>
    <property type="match status" value="1"/>
</dbReference>
<keyword evidence="5" id="KW-0548">Nucleotidyltransferase</keyword>
<evidence type="ECO:0000256" key="12">
    <source>
        <dbReference type="ARBA" id="ARBA00023163"/>
    </source>
</evidence>
<dbReference type="InterPro" id="IPR050219">
    <property type="entry name" value="DnaG_primase"/>
</dbReference>
<dbReference type="InterPro" id="IPR037068">
    <property type="entry name" value="DNA_primase_core_N_sf"/>
</dbReference>
<feature type="domain" description="Toprim" evidence="14">
    <location>
        <begin position="259"/>
        <end position="340"/>
    </location>
</feature>
<dbReference type="PANTHER" id="PTHR30313:SF2">
    <property type="entry name" value="DNA PRIMASE"/>
    <property type="match status" value="1"/>
</dbReference>
<keyword evidence="7" id="KW-0479">Metal-binding</keyword>
<keyword evidence="8" id="KW-0863">Zinc-finger</keyword>
<dbReference type="Pfam" id="PF13155">
    <property type="entry name" value="Toprim_2"/>
    <property type="match status" value="1"/>
</dbReference>
<organism evidence="15">
    <name type="scientific">marine metagenome</name>
    <dbReference type="NCBI Taxonomy" id="408172"/>
    <lineage>
        <taxon>unclassified sequences</taxon>
        <taxon>metagenomes</taxon>
        <taxon>ecological metagenomes</taxon>
    </lineage>
</organism>
<gene>
    <name evidence="15" type="ORF">METZ01_LOCUS91313</name>
</gene>
<dbReference type="GO" id="GO:0006269">
    <property type="term" value="P:DNA replication, synthesis of primer"/>
    <property type="evidence" value="ECO:0007669"/>
    <property type="project" value="UniProtKB-KW"/>
</dbReference>
<accession>A0A381VDM7</accession>
<keyword evidence="11" id="KW-0238">DNA-binding</keyword>
<dbReference type="Gene3D" id="3.90.580.10">
    <property type="entry name" value="Zinc finger, CHC2-type domain"/>
    <property type="match status" value="1"/>
</dbReference>
<dbReference type="Pfam" id="PF08275">
    <property type="entry name" value="DNAG_N"/>
    <property type="match status" value="1"/>
</dbReference>
<dbReference type="Gene3D" id="3.40.1360.10">
    <property type="match status" value="1"/>
</dbReference>
<dbReference type="InterPro" id="IPR002694">
    <property type="entry name" value="Znf_CHC2"/>
</dbReference>